<dbReference type="PANTHER" id="PTHR24320:SF148">
    <property type="entry name" value="NAD(P)-BINDING ROSSMANN-FOLD SUPERFAMILY PROTEIN"/>
    <property type="match status" value="1"/>
</dbReference>
<comment type="caution">
    <text evidence="3">The sequence shown here is derived from an EMBL/GenBank/DDBJ whole genome shotgun (WGS) entry which is preliminary data.</text>
</comment>
<evidence type="ECO:0000313" key="4">
    <source>
        <dbReference type="Proteomes" id="UP001602119"/>
    </source>
</evidence>
<dbReference type="Proteomes" id="UP001602119">
    <property type="component" value="Unassembled WGS sequence"/>
</dbReference>
<protein>
    <submittedName>
        <fullName evidence="3">SDR family NAD(P)-dependent oxidoreductase</fullName>
    </submittedName>
</protein>
<dbReference type="PANTHER" id="PTHR24320">
    <property type="entry name" value="RETINOL DEHYDROGENASE"/>
    <property type="match status" value="1"/>
</dbReference>
<name>A0ABW6V5E0_MICFU</name>
<keyword evidence="2" id="KW-0560">Oxidoreductase</keyword>
<dbReference type="Gene3D" id="3.40.50.720">
    <property type="entry name" value="NAD(P)-binding Rossmann-like Domain"/>
    <property type="match status" value="1"/>
</dbReference>
<dbReference type="SUPFAM" id="SSF51735">
    <property type="entry name" value="NAD(P)-binding Rossmann-fold domains"/>
    <property type="match status" value="1"/>
</dbReference>
<evidence type="ECO:0000313" key="3">
    <source>
        <dbReference type="EMBL" id="MFF4774521.1"/>
    </source>
</evidence>
<dbReference type="Pfam" id="PF00106">
    <property type="entry name" value="adh_short"/>
    <property type="match status" value="1"/>
</dbReference>
<dbReference type="EMBL" id="JBIAXI010000009">
    <property type="protein sequence ID" value="MFF4774521.1"/>
    <property type="molecule type" value="Genomic_DNA"/>
</dbReference>
<proteinExistence type="inferred from homology"/>
<organism evidence="3 4">
    <name type="scientific">Microtetraspora fusca</name>
    <dbReference type="NCBI Taxonomy" id="1997"/>
    <lineage>
        <taxon>Bacteria</taxon>
        <taxon>Bacillati</taxon>
        <taxon>Actinomycetota</taxon>
        <taxon>Actinomycetes</taxon>
        <taxon>Streptosporangiales</taxon>
        <taxon>Streptosporangiaceae</taxon>
        <taxon>Microtetraspora</taxon>
    </lineage>
</organism>
<sequence>MIAGHDLSGKEAIVTGGASGLGYETARALASAGARVVIAARDEAKGAQAAQAISNQTGNEKVVYRRLDLGSLESVTTWASRHVATGRPLHILVLNAGVMAVPLSRTVDGFESQFGVNYLGHFAFAVGLLPALRAAGNARVVSLSSRAHRYSDVHFEDPNYERRPYDLWEAYGQSKSTCSLLAVALTARYGEHGVTANAVMPGGIKTNLQRHMSREDLASRGWDVEHPRGWKTPEQGAATSVWAAVAPELEGVGGEYLEDCAIAAPWTGAGAPPTGCYLPYAVNPGNADRLWALSEKLISDCGLPSPSTPEAA</sequence>
<evidence type="ECO:0000256" key="1">
    <source>
        <dbReference type="ARBA" id="ARBA00006484"/>
    </source>
</evidence>
<dbReference type="RefSeq" id="WP_387342866.1">
    <property type="nucleotide sequence ID" value="NZ_JBIAXI010000009.1"/>
</dbReference>
<evidence type="ECO:0000256" key="2">
    <source>
        <dbReference type="ARBA" id="ARBA00023002"/>
    </source>
</evidence>
<accession>A0ABW6V5E0</accession>
<comment type="similarity">
    <text evidence="1">Belongs to the short-chain dehydrogenases/reductases (SDR) family.</text>
</comment>
<dbReference type="InterPro" id="IPR002347">
    <property type="entry name" value="SDR_fam"/>
</dbReference>
<dbReference type="PRINTS" id="PR00081">
    <property type="entry name" value="GDHRDH"/>
</dbReference>
<reference evidence="3 4" key="1">
    <citation type="submission" date="2024-10" db="EMBL/GenBank/DDBJ databases">
        <title>The Natural Products Discovery Center: Release of the First 8490 Sequenced Strains for Exploring Actinobacteria Biosynthetic Diversity.</title>
        <authorList>
            <person name="Kalkreuter E."/>
            <person name="Kautsar S.A."/>
            <person name="Yang D."/>
            <person name="Bader C.D."/>
            <person name="Teijaro C.N."/>
            <person name="Fluegel L."/>
            <person name="Davis C.M."/>
            <person name="Simpson J.R."/>
            <person name="Lauterbach L."/>
            <person name="Steele A.D."/>
            <person name="Gui C."/>
            <person name="Meng S."/>
            <person name="Li G."/>
            <person name="Viehrig K."/>
            <person name="Ye F."/>
            <person name="Su P."/>
            <person name="Kiefer A.F."/>
            <person name="Nichols A."/>
            <person name="Cepeda A.J."/>
            <person name="Yan W."/>
            <person name="Fan B."/>
            <person name="Jiang Y."/>
            <person name="Adhikari A."/>
            <person name="Zheng C.-J."/>
            <person name="Schuster L."/>
            <person name="Cowan T.M."/>
            <person name="Smanski M.J."/>
            <person name="Chevrette M.G."/>
            <person name="De Carvalho L.P.S."/>
            <person name="Shen B."/>
        </authorList>
    </citation>
    <scope>NUCLEOTIDE SEQUENCE [LARGE SCALE GENOMIC DNA]</scope>
    <source>
        <strain evidence="3 4">NPDC001281</strain>
    </source>
</reference>
<dbReference type="InterPro" id="IPR036291">
    <property type="entry name" value="NAD(P)-bd_dom_sf"/>
</dbReference>
<dbReference type="CDD" id="cd05327">
    <property type="entry name" value="retinol-DH_like_SDR_c_like"/>
    <property type="match status" value="1"/>
</dbReference>
<gene>
    <name evidence="3" type="ORF">ACFY05_16845</name>
</gene>
<keyword evidence="4" id="KW-1185">Reference proteome</keyword>